<name>A0A382VBI6_9ZZZZ</name>
<organism evidence="2">
    <name type="scientific">marine metagenome</name>
    <dbReference type="NCBI Taxonomy" id="408172"/>
    <lineage>
        <taxon>unclassified sequences</taxon>
        <taxon>metagenomes</taxon>
        <taxon>ecological metagenomes</taxon>
    </lineage>
</organism>
<dbReference type="Pfam" id="PF01926">
    <property type="entry name" value="MMR_HSR1"/>
    <property type="match status" value="1"/>
</dbReference>
<dbReference type="AlphaFoldDB" id="A0A382VBI6"/>
<reference evidence="2" key="1">
    <citation type="submission" date="2018-05" db="EMBL/GenBank/DDBJ databases">
        <authorList>
            <person name="Lanie J.A."/>
            <person name="Ng W.-L."/>
            <person name="Kazmierczak K.M."/>
            <person name="Andrzejewski T.M."/>
            <person name="Davidsen T.M."/>
            <person name="Wayne K.J."/>
            <person name="Tettelin H."/>
            <person name="Glass J.I."/>
            <person name="Rusch D."/>
            <person name="Podicherti R."/>
            <person name="Tsui H.-C.T."/>
            <person name="Winkler M.E."/>
        </authorList>
    </citation>
    <scope>NUCLEOTIDE SEQUENCE</scope>
</reference>
<gene>
    <name evidence="2" type="ORF">METZ01_LOCUS396239</name>
</gene>
<accession>A0A382VBI6</accession>
<dbReference type="PANTHER" id="PTHR23305">
    <property type="entry name" value="OBG GTPASE FAMILY"/>
    <property type="match status" value="1"/>
</dbReference>
<dbReference type="Gene3D" id="3.40.50.300">
    <property type="entry name" value="P-loop containing nucleotide triphosphate hydrolases"/>
    <property type="match status" value="1"/>
</dbReference>
<dbReference type="InterPro" id="IPR027417">
    <property type="entry name" value="P-loop_NTPase"/>
</dbReference>
<dbReference type="GO" id="GO:0016887">
    <property type="term" value="F:ATP hydrolysis activity"/>
    <property type="evidence" value="ECO:0007669"/>
    <property type="project" value="TreeGrafter"/>
</dbReference>
<evidence type="ECO:0000259" key="1">
    <source>
        <dbReference type="Pfam" id="PF01926"/>
    </source>
</evidence>
<sequence length="123" mass="13561">MRIGIIGLPQSGKTTVFNAIAARNEAVGNFGVREKPNIATSFVPDHRLDELSKIYKPKKTTYASVEYLDFPAGNTTFGKGHGLEGRFLNELGAMDALLHVVRAFEDGSVPHPNETIDFERDRT</sequence>
<evidence type="ECO:0000313" key="2">
    <source>
        <dbReference type="EMBL" id="SVD43385.1"/>
    </source>
</evidence>
<dbReference type="Gene3D" id="3.10.20.30">
    <property type="match status" value="1"/>
</dbReference>
<feature type="non-terminal residue" evidence="2">
    <location>
        <position position="123"/>
    </location>
</feature>
<proteinExistence type="predicted"/>
<dbReference type="PANTHER" id="PTHR23305:SF18">
    <property type="entry name" value="OBG-TYPE G DOMAIN-CONTAINING PROTEIN"/>
    <property type="match status" value="1"/>
</dbReference>
<dbReference type="SUPFAM" id="SSF52540">
    <property type="entry name" value="P-loop containing nucleoside triphosphate hydrolases"/>
    <property type="match status" value="1"/>
</dbReference>
<dbReference type="InterPro" id="IPR012675">
    <property type="entry name" value="Beta-grasp_dom_sf"/>
</dbReference>
<dbReference type="GO" id="GO:0005525">
    <property type="term" value="F:GTP binding"/>
    <property type="evidence" value="ECO:0007669"/>
    <property type="project" value="InterPro"/>
</dbReference>
<protein>
    <recommendedName>
        <fullName evidence="1">G domain-containing protein</fullName>
    </recommendedName>
</protein>
<dbReference type="InterPro" id="IPR006073">
    <property type="entry name" value="GTP-bd"/>
</dbReference>
<dbReference type="GO" id="GO:0005737">
    <property type="term" value="C:cytoplasm"/>
    <property type="evidence" value="ECO:0007669"/>
    <property type="project" value="TreeGrafter"/>
</dbReference>
<feature type="domain" description="G" evidence="1">
    <location>
        <begin position="2"/>
        <end position="105"/>
    </location>
</feature>
<dbReference type="EMBL" id="UINC01150379">
    <property type="protein sequence ID" value="SVD43385.1"/>
    <property type="molecule type" value="Genomic_DNA"/>
</dbReference>